<gene>
    <name evidence="1" type="ORF">T040910_052</name>
</gene>
<dbReference type="Proteomes" id="UP000240804">
    <property type="component" value="Segment"/>
</dbReference>
<evidence type="ECO:0000313" key="1">
    <source>
        <dbReference type="EMBL" id="AOV58796.1"/>
    </source>
</evidence>
<accession>A0A1D8KJH7</accession>
<sequence length="88" mass="10176">MIADIIHDFDSHLDSGHVWMVEVELEWMDEHSDPPNGCFNVHTYVIAPNRDLAQYIAHTLYPDVLSLVIDDKPITRGGYVTRRDRSRV</sequence>
<evidence type="ECO:0000313" key="2">
    <source>
        <dbReference type="Proteomes" id="UP000240804"/>
    </source>
</evidence>
<reference evidence="1 2" key="1">
    <citation type="journal article" date="2016" name="Virology">
        <title>The genomic content and context of auxiliary metabolic genes in marine cyanomyoviruses.</title>
        <authorList>
            <person name="Crummett L.T."/>
            <person name="Puxty R.J."/>
            <person name="Weihe C."/>
            <person name="Marston M.F."/>
            <person name="Martiny J.B."/>
        </authorList>
    </citation>
    <scope>NUCLEOTIDE SEQUENCE [LARGE SCALE GENOMIC DNA]</scope>
    <source>
        <strain evidence="1">0910TB04</strain>
    </source>
</reference>
<protein>
    <submittedName>
        <fullName evidence="1">Uncharacterized protein</fullName>
    </submittedName>
</protein>
<dbReference type="EMBL" id="KU686198">
    <property type="protein sequence ID" value="AOV58796.1"/>
    <property type="molecule type" value="Genomic_DNA"/>
</dbReference>
<name>A0A1D8KJH7_9CAUD</name>
<proteinExistence type="predicted"/>
<organism evidence="1 2">
    <name type="scientific">Synechococcus phage S-CAM3</name>
    <dbReference type="NCBI Taxonomy" id="1883366"/>
    <lineage>
        <taxon>Viruses</taxon>
        <taxon>Duplodnaviria</taxon>
        <taxon>Heunggongvirae</taxon>
        <taxon>Uroviricota</taxon>
        <taxon>Caudoviricetes</taxon>
        <taxon>Pantevenvirales</taxon>
        <taxon>Kyanoviridae</taxon>
        <taxon>Charybdisvirus</taxon>
        <taxon>Charybdisvirus scam3</taxon>
    </lineage>
</organism>